<name>A0A6N2NGN1_SALVM</name>
<proteinExistence type="predicted"/>
<sequence length="221" mass="25787">MMVLYAISQPKSLIYDNIFDNSFTSQHRFYYSELNNNEEDDMLDLNMIENIDNNVGNDDDEIISHVPKFEHASKSTLVREHLFGSFKESFEKLPRYFWSIRVSIEGFKSRGPLISIDGSYLYGQYIRKTKRKTSNYVIIVVTNKVNTPIKLGIIKTIRCAIILNDKTYICDKYQTFQHPYSHSCISIYDMSFYPLLNELECNDYTGAQVETNSCGWKLERG</sequence>
<evidence type="ECO:0000313" key="1">
    <source>
        <dbReference type="EMBL" id="VFU66250.1"/>
    </source>
</evidence>
<dbReference type="AlphaFoldDB" id="A0A6N2NGN1"/>
<gene>
    <name evidence="1" type="ORF">SVIM_LOCUS513353</name>
</gene>
<organism evidence="1">
    <name type="scientific">Salix viminalis</name>
    <name type="common">Common osier</name>
    <name type="synonym">Basket willow</name>
    <dbReference type="NCBI Taxonomy" id="40686"/>
    <lineage>
        <taxon>Eukaryota</taxon>
        <taxon>Viridiplantae</taxon>
        <taxon>Streptophyta</taxon>
        <taxon>Embryophyta</taxon>
        <taxon>Tracheophyta</taxon>
        <taxon>Spermatophyta</taxon>
        <taxon>Magnoliopsida</taxon>
        <taxon>eudicotyledons</taxon>
        <taxon>Gunneridae</taxon>
        <taxon>Pentapetalae</taxon>
        <taxon>rosids</taxon>
        <taxon>fabids</taxon>
        <taxon>Malpighiales</taxon>
        <taxon>Salicaceae</taxon>
        <taxon>Saliceae</taxon>
        <taxon>Salix</taxon>
    </lineage>
</organism>
<reference evidence="1" key="1">
    <citation type="submission" date="2019-03" db="EMBL/GenBank/DDBJ databases">
        <authorList>
            <person name="Mank J."/>
            <person name="Almeida P."/>
        </authorList>
    </citation>
    <scope>NUCLEOTIDE SEQUENCE</scope>
    <source>
        <strain evidence="1">78183</strain>
    </source>
</reference>
<protein>
    <submittedName>
        <fullName evidence="1">Uncharacterized protein</fullName>
    </submittedName>
</protein>
<accession>A0A6N2NGN1</accession>
<dbReference type="EMBL" id="CAADRP010002340">
    <property type="protein sequence ID" value="VFU66250.1"/>
    <property type="molecule type" value="Genomic_DNA"/>
</dbReference>